<evidence type="ECO:0000313" key="2">
    <source>
        <dbReference type="EMBL" id="CAA9331515.1"/>
    </source>
</evidence>
<gene>
    <name evidence="2" type="ORF">AVDCRST_MAG07-1804</name>
</gene>
<accession>A0A6J4LF37</accession>
<sequence>GHVRSRRPVLAPAHRPGVGVPGQVHLARPRPGAAADPAGARAAPRARGPERV</sequence>
<dbReference type="EMBL" id="CADCUB010000093">
    <property type="protein sequence ID" value="CAA9331515.1"/>
    <property type="molecule type" value="Genomic_DNA"/>
</dbReference>
<feature type="compositionally biased region" description="Low complexity" evidence="1">
    <location>
        <begin position="29"/>
        <end position="46"/>
    </location>
</feature>
<protein>
    <submittedName>
        <fullName evidence="2">Uncharacterized protein</fullName>
    </submittedName>
</protein>
<dbReference type="AlphaFoldDB" id="A0A6J4LF37"/>
<feature type="region of interest" description="Disordered" evidence="1">
    <location>
        <begin position="1"/>
        <end position="52"/>
    </location>
</feature>
<evidence type="ECO:0000256" key="1">
    <source>
        <dbReference type="SAM" id="MobiDB-lite"/>
    </source>
</evidence>
<organism evidence="2">
    <name type="scientific">uncultured Frankineae bacterium</name>
    <dbReference type="NCBI Taxonomy" id="437475"/>
    <lineage>
        <taxon>Bacteria</taxon>
        <taxon>Bacillati</taxon>
        <taxon>Actinomycetota</taxon>
        <taxon>Actinomycetes</taxon>
        <taxon>Frankiales</taxon>
        <taxon>environmental samples</taxon>
    </lineage>
</organism>
<proteinExistence type="predicted"/>
<feature type="non-terminal residue" evidence="2">
    <location>
        <position position="52"/>
    </location>
</feature>
<feature type="non-terminal residue" evidence="2">
    <location>
        <position position="1"/>
    </location>
</feature>
<name>A0A6J4LF37_9ACTN</name>
<reference evidence="2" key="1">
    <citation type="submission" date="2020-02" db="EMBL/GenBank/DDBJ databases">
        <authorList>
            <person name="Meier V. D."/>
        </authorList>
    </citation>
    <scope>NUCLEOTIDE SEQUENCE</scope>
    <source>
        <strain evidence="2">AVDCRST_MAG07</strain>
    </source>
</reference>